<gene>
    <name evidence="2" type="ORF">K493DRAFT_375816</name>
</gene>
<protein>
    <recommendedName>
        <fullName evidence="1">Arrestin C-terminal-like domain-containing protein</fullName>
    </recommendedName>
</protein>
<dbReference type="STRING" id="1314790.A0A1Y1Z574"/>
<evidence type="ECO:0000259" key="1">
    <source>
        <dbReference type="SMART" id="SM01017"/>
    </source>
</evidence>
<dbReference type="EMBL" id="MCFE01000025">
    <property type="protein sequence ID" value="ORY05413.1"/>
    <property type="molecule type" value="Genomic_DNA"/>
</dbReference>
<sequence>MIIKKKLSLEILLEQQVLAFNGSPPESAGALLRGSVILNLKEAISFVSLDLQLLGVVYQNWNEVRGNQSILHFSNNALVDRRWELVKPGPKNHTLPAGVHTFDFEYVFNGSLPVTIHLDNGGIEYKLEATLYRGFLRGNTVTRKEIIVRRYPDLFNSELAQAVHLCSEWSNILTYEISLPSRMVGFDENIPVDFKLDRIRSTTQILKVGCYIRENITNHIPKADTNLVEESWIKLSSISPRELQSQSLSLNVRISPRNVHFSCNTKWFTVDHILAFKVKLKDAHLGTRVVSLEVPVLVLSSNTRDVVQSLPPYTFSETPNSPFVQPPPYIENENLVSRAISV</sequence>
<dbReference type="AlphaFoldDB" id="A0A1Y1Z574"/>
<dbReference type="Pfam" id="PF02752">
    <property type="entry name" value="Arrestin_C"/>
    <property type="match status" value="1"/>
</dbReference>
<dbReference type="SMART" id="SM01017">
    <property type="entry name" value="Arrestin_C"/>
    <property type="match status" value="1"/>
</dbReference>
<comment type="caution">
    <text evidence="2">The sequence shown here is derived from an EMBL/GenBank/DDBJ whole genome shotgun (WGS) entry which is preliminary data.</text>
</comment>
<dbReference type="GO" id="GO:0031625">
    <property type="term" value="F:ubiquitin protein ligase binding"/>
    <property type="evidence" value="ECO:0007669"/>
    <property type="project" value="TreeGrafter"/>
</dbReference>
<dbReference type="Pfam" id="PF00339">
    <property type="entry name" value="Arrestin_N"/>
    <property type="match status" value="1"/>
</dbReference>
<keyword evidence="3" id="KW-1185">Reference proteome</keyword>
<name>A0A1Y1Z574_9FUNG</name>
<dbReference type="InParanoid" id="A0A1Y1Z574"/>
<dbReference type="PANTHER" id="PTHR11188">
    <property type="entry name" value="ARRESTIN DOMAIN CONTAINING PROTEIN"/>
    <property type="match status" value="1"/>
</dbReference>
<dbReference type="GO" id="GO:0005829">
    <property type="term" value="C:cytosol"/>
    <property type="evidence" value="ECO:0007669"/>
    <property type="project" value="TreeGrafter"/>
</dbReference>
<dbReference type="Gene3D" id="2.60.40.640">
    <property type="match status" value="1"/>
</dbReference>
<proteinExistence type="predicted"/>
<accession>A0A1Y1Z574</accession>
<dbReference type="InterPro" id="IPR014756">
    <property type="entry name" value="Ig_E-set"/>
</dbReference>
<dbReference type="OrthoDB" id="2333384at2759"/>
<dbReference type="InterPro" id="IPR011022">
    <property type="entry name" value="Arrestin_C-like"/>
</dbReference>
<dbReference type="InterPro" id="IPR014752">
    <property type="entry name" value="Arrestin-like_C"/>
</dbReference>
<dbReference type="GO" id="GO:0005886">
    <property type="term" value="C:plasma membrane"/>
    <property type="evidence" value="ECO:0007669"/>
    <property type="project" value="TreeGrafter"/>
</dbReference>
<dbReference type="InterPro" id="IPR050357">
    <property type="entry name" value="Arrestin_domain-protein"/>
</dbReference>
<dbReference type="PANTHER" id="PTHR11188:SF17">
    <property type="entry name" value="FI21816P1"/>
    <property type="match status" value="1"/>
</dbReference>
<reference evidence="2 3" key="1">
    <citation type="submission" date="2016-07" db="EMBL/GenBank/DDBJ databases">
        <title>Pervasive Adenine N6-methylation of Active Genes in Fungi.</title>
        <authorList>
            <consortium name="DOE Joint Genome Institute"/>
            <person name="Mondo S.J."/>
            <person name="Dannebaum R.O."/>
            <person name="Kuo R.C."/>
            <person name="Labutti K."/>
            <person name="Haridas S."/>
            <person name="Kuo A."/>
            <person name="Salamov A."/>
            <person name="Ahrendt S.R."/>
            <person name="Lipzen A."/>
            <person name="Sullivan W."/>
            <person name="Andreopoulos W.B."/>
            <person name="Clum A."/>
            <person name="Lindquist E."/>
            <person name="Daum C."/>
            <person name="Ramamoorthy G.K."/>
            <person name="Gryganskyi A."/>
            <person name="Culley D."/>
            <person name="Magnuson J.K."/>
            <person name="James T.Y."/>
            <person name="O'Malley M.A."/>
            <person name="Stajich J.E."/>
            <person name="Spatafora J.W."/>
            <person name="Visel A."/>
            <person name="Grigoriev I.V."/>
        </authorList>
    </citation>
    <scope>NUCLEOTIDE SEQUENCE [LARGE SCALE GENOMIC DNA]</scope>
    <source>
        <strain evidence="2 3">CBS 931.73</strain>
    </source>
</reference>
<dbReference type="SUPFAM" id="SSF81296">
    <property type="entry name" value="E set domains"/>
    <property type="match status" value="1"/>
</dbReference>
<organism evidence="2 3">
    <name type="scientific">Basidiobolus meristosporus CBS 931.73</name>
    <dbReference type="NCBI Taxonomy" id="1314790"/>
    <lineage>
        <taxon>Eukaryota</taxon>
        <taxon>Fungi</taxon>
        <taxon>Fungi incertae sedis</taxon>
        <taxon>Zoopagomycota</taxon>
        <taxon>Entomophthoromycotina</taxon>
        <taxon>Basidiobolomycetes</taxon>
        <taxon>Basidiobolales</taxon>
        <taxon>Basidiobolaceae</taxon>
        <taxon>Basidiobolus</taxon>
    </lineage>
</organism>
<dbReference type="GO" id="GO:0030674">
    <property type="term" value="F:protein-macromolecule adaptor activity"/>
    <property type="evidence" value="ECO:0007669"/>
    <property type="project" value="TreeGrafter"/>
</dbReference>
<dbReference type="GO" id="GO:0070086">
    <property type="term" value="P:ubiquitin-dependent endocytosis"/>
    <property type="evidence" value="ECO:0007669"/>
    <property type="project" value="TreeGrafter"/>
</dbReference>
<dbReference type="InterPro" id="IPR011021">
    <property type="entry name" value="Arrestin-like_N"/>
</dbReference>
<dbReference type="Proteomes" id="UP000193498">
    <property type="component" value="Unassembled WGS sequence"/>
</dbReference>
<feature type="domain" description="Arrestin C-terminal-like" evidence="1">
    <location>
        <begin position="169"/>
        <end position="303"/>
    </location>
</feature>
<evidence type="ECO:0000313" key="3">
    <source>
        <dbReference type="Proteomes" id="UP000193498"/>
    </source>
</evidence>
<evidence type="ECO:0000313" key="2">
    <source>
        <dbReference type="EMBL" id="ORY05413.1"/>
    </source>
</evidence>